<proteinExistence type="predicted"/>
<sequence>MAASRLLMASRPIARMLCVAPKLTPWTVWSRKKKARWASHTKRATWLNTTPGSHDFPRWTRLIVRCGRCCGYISFAVVRCRPQPLSLLLFSPPPFRNIARSVSVLRSLHPQGGPLFTVTLSLLPLLPHSLFQPAAHPFTMIFKKWLGVALLAAPALAQETLGCDCVAPTVTQYITVAGPTVTLCPDAVSASQAITSSSTMPYMCAGDPCTSWVGGHSPASTEIVTFKPTTVTQYPVPQSLVPTISSTSRRTKTFTVQTSTITPPSTTDENCDTDAPTTTAAPVTVTVTTEPELESTTTVIEFSTTTEHLTTTRTRGGPPFLATAHLSFNSSSGHHSSFAGFGGHGWNLTASTAHLNGTALQTHRPSHDGHYTPSAKWNTVILSWGASRNSSPGQSSMATPISPVHSHKPSATGWSVSFNTTTHHVPLPIHSTSAPVAPPYANHTSAHFVKRIATVPVHAPILSATGCPVSPEELGNFVFGHQPSYLNEVNIKAVTKNRLSANGYAKVDGAGSETSFMFMPALVEWYEAAYSVFPGGVGVGNNRAHDYFHFDAFGANVACASEQCQIRVVGYALNPADGSEAEKVSAWYTIGGCHGMKNACEYSAIEFTPGFRDLTSIVILASSIDKMFYMDNLELGWTMQDCDSAMKRHGSE</sequence>
<reference evidence="3 4" key="1">
    <citation type="journal article" date="2022" name="G3 (Bethesda)">
        <title>Enemy or ally: a genomic approach to elucidate the lifestyle of Phyllosticta citrichinaensis.</title>
        <authorList>
            <person name="Buijs V.A."/>
            <person name="Groenewald J.Z."/>
            <person name="Haridas S."/>
            <person name="LaButti K.M."/>
            <person name="Lipzen A."/>
            <person name="Martin F.M."/>
            <person name="Barry K."/>
            <person name="Grigoriev I.V."/>
            <person name="Crous P.W."/>
            <person name="Seidl M.F."/>
        </authorList>
    </citation>
    <scope>NUCLEOTIDE SEQUENCE [LARGE SCALE GENOMIC DNA]</scope>
    <source>
        <strain evidence="3 4">CBS 129764</strain>
    </source>
</reference>
<feature type="region of interest" description="Disordered" evidence="1">
    <location>
        <begin position="252"/>
        <end position="277"/>
    </location>
</feature>
<dbReference type="Pfam" id="PF24086">
    <property type="entry name" value="DUF7371"/>
    <property type="match status" value="1"/>
</dbReference>
<evidence type="ECO:0000313" key="3">
    <source>
        <dbReference type="EMBL" id="KAK8170185.1"/>
    </source>
</evidence>
<comment type="caution">
    <text evidence="3">The sequence shown here is derived from an EMBL/GenBank/DDBJ whole genome shotgun (WGS) entry which is preliminary data.</text>
</comment>
<dbReference type="InterPro" id="IPR055795">
    <property type="entry name" value="DUF7371"/>
</dbReference>
<dbReference type="EMBL" id="JBBWUH010000004">
    <property type="protein sequence ID" value="KAK8170185.1"/>
    <property type="molecule type" value="Genomic_DNA"/>
</dbReference>
<accession>A0ABR1XXM5</accession>
<evidence type="ECO:0000259" key="2">
    <source>
        <dbReference type="Pfam" id="PF24086"/>
    </source>
</evidence>
<protein>
    <recommendedName>
        <fullName evidence="2">DUF7371 domain-containing protein</fullName>
    </recommendedName>
</protein>
<feature type="domain" description="DUF7371" evidence="2">
    <location>
        <begin position="517"/>
        <end position="648"/>
    </location>
</feature>
<gene>
    <name evidence="3" type="ORF">IWX90DRAFT_502403</name>
</gene>
<keyword evidence="4" id="KW-1185">Reference proteome</keyword>
<dbReference type="Proteomes" id="UP001456524">
    <property type="component" value="Unassembled WGS sequence"/>
</dbReference>
<organism evidence="3 4">
    <name type="scientific">Phyllosticta citrichinensis</name>
    <dbReference type="NCBI Taxonomy" id="1130410"/>
    <lineage>
        <taxon>Eukaryota</taxon>
        <taxon>Fungi</taxon>
        <taxon>Dikarya</taxon>
        <taxon>Ascomycota</taxon>
        <taxon>Pezizomycotina</taxon>
        <taxon>Dothideomycetes</taxon>
        <taxon>Dothideomycetes incertae sedis</taxon>
        <taxon>Botryosphaeriales</taxon>
        <taxon>Phyllostictaceae</taxon>
        <taxon>Phyllosticta</taxon>
    </lineage>
</organism>
<feature type="compositionally biased region" description="Polar residues" evidence="1">
    <location>
        <begin position="252"/>
        <end position="268"/>
    </location>
</feature>
<evidence type="ECO:0000256" key="1">
    <source>
        <dbReference type="SAM" id="MobiDB-lite"/>
    </source>
</evidence>
<name>A0ABR1XXM5_9PEZI</name>
<evidence type="ECO:0000313" key="4">
    <source>
        <dbReference type="Proteomes" id="UP001456524"/>
    </source>
</evidence>